<sequence length="24" mass="2868">MYSHCPIAIFHLLVCFLPFNRGWC</sequence>
<dbReference type="EMBL" id="GGEC01059526">
    <property type="protein sequence ID" value="MBX40010.1"/>
    <property type="molecule type" value="Transcribed_RNA"/>
</dbReference>
<accession>A0A2P2NC44</accession>
<dbReference type="AlphaFoldDB" id="A0A2P2NC44"/>
<organism evidence="1">
    <name type="scientific">Rhizophora mucronata</name>
    <name type="common">Asiatic mangrove</name>
    <dbReference type="NCBI Taxonomy" id="61149"/>
    <lineage>
        <taxon>Eukaryota</taxon>
        <taxon>Viridiplantae</taxon>
        <taxon>Streptophyta</taxon>
        <taxon>Embryophyta</taxon>
        <taxon>Tracheophyta</taxon>
        <taxon>Spermatophyta</taxon>
        <taxon>Magnoliopsida</taxon>
        <taxon>eudicotyledons</taxon>
        <taxon>Gunneridae</taxon>
        <taxon>Pentapetalae</taxon>
        <taxon>rosids</taxon>
        <taxon>fabids</taxon>
        <taxon>Malpighiales</taxon>
        <taxon>Rhizophoraceae</taxon>
        <taxon>Rhizophora</taxon>
    </lineage>
</organism>
<proteinExistence type="predicted"/>
<name>A0A2P2NC44_RHIMU</name>
<protein>
    <submittedName>
        <fullName evidence="1">Uncharacterized protein</fullName>
    </submittedName>
</protein>
<evidence type="ECO:0000313" key="1">
    <source>
        <dbReference type="EMBL" id="MBX40010.1"/>
    </source>
</evidence>
<reference evidence="1" key="1">
    <citation type="submission" date="2018-02" db="EMBL/GenBank/DDBJ databases">
        <title>Rhizophora mucronata_Transcriptome.</title>
        <authorList>
            <person name="Meera S.P."/>
            <person name="Sreeshan A."/>
            <person name="Augustine A."/>
        </authorList>
    </citation>
    <scope>NUCLEOTIDE SEQUENCE</scope>
    <source>
        <tissue evidence="1">Leaf</tissue>
    </source>
</reference>